<dbReference type="GO" id="GO:0005975">
    <property type="term" value="P:carbohydrate metabolic process"/>
    <property type="evidence" value="ECO:0007669"/>
    <property type="project" value="InterPro"/>
</dbReference>
<feature type="signal peptide" evidence="4">
    <location>
        <begin position="1"/>
        <end position="29"/>
    </location>
</feature>
<evidence type="ECO:0000313" key="7">
    <source>
        <dbReference type="EMBL" id="BAX80115.1"/>
    </source>
</evidence>
<evidence type="ECO:0000259" key="5">
    <source>
        <dbReference type="Pfam" id="PF07971"/>
    </source>
</evidence>
<feature type="chain" id="PRO_5012485710" evidence="4">
    <location>
        <begin position="30"/>
        <end position="782"/>
    </location>
</feature>
<reference evidence="8" key="2">
    <citation type="journal article" date="2020" name="Antonie Van Leeuwenhoek">
        <title>Labilibaculum antarcticum sp. nov., a novel facultative anaerobic, psychrotorelant bacterium isolated from marine sediment of Antarctica.</title>
        <authorList>
            <person name="Watanabe M."/>
            <person name="Kojima H."/>
            <person name="Fukui M."/>
        </authorList>
    </citation>
    <scope>NUCLEOTIDE SEQUENCE [LARGE SCALE GENOMIC DNA]</scope>
    <source>
        <strain evidence="8">SPP2</strain>
    </source>
</reference>
<dbReference type="GO" id="GO:0006516">
    <property type="term" value="P:glycoprotein catabolic process"/>
    <property type="evidence" value="ECO:0007669"/>
    <property type="project" value="TreeGrafter"/>
</dbReference>
<evidence type="ECO:0000256" key="2">
    <source>
        <dbReference type="ARBA" id="ARBA00011245"/>
    </source>
</evidence>
<dbReference type="Gene3D" id="1.20.1050.60">
    <property type="entry name" value="alpha-1,2-mannosidase"/>
    <property type="match status" value="1"/>
</dbReference>
<keyword evidence="8" id="KW-1185">Reference proteome</keyword>
<comment type="subunit">
    <text evidence="2">Monomer.</text>
</comment>
<comment type="cofactor">
    <cofactor evidence="1">
        <name>Ca(2+)</name>
        <dbReference type="ChEBI" id="CHEBI:29108"/>
    </cofactor>
</comment>
<sequence length="782" mass="88197">MCKSVCSNISTSKQIVFLLLILLSASCSSESDLIKYVNPNIGTVHSRWFFYTPAALPFGMAKPAPTTNAHYGNKWGWEAVGYDDRHESIEGFANVHEFQLGGIVLMPTNGRLITTPGELENPDLGYRSGFQKESEIAQPGYYKVELADYGIKAELTSTKRLAIHQYTYPANQKANLIFDIGNQQGESGIVVNAEVKRIDGYTVEGWVETAPEYVKKYQKGATVSMYFVAKINKAIKEFGTFRGDTIYANKDQISGKGAGLYFSFTPTKQEIVEIQVALSYTSVENAYENLKAESKSFAKAKKDAQQIWNTELNKIQVKGESETDKTKFYTGLYHALLGRGLANDVNGAYPKNDGTVGQLPLNEDGTPQFNFYNTDAFWGAFWNLTQLWTLVWPEYYNDFVRTHLQIYKDTGWFCDGLANSRYVSGVGTNYVGLIIASAYNCGIRNYDTELAFEACLKNELGWEDRPLGSGKMDVKSFLEKGFVPHQEEWGEIPEASAFSASHVLEYSFSAHAVAQFAKQMNKTREYNQLMQLSGNWENIFDPSIGFIRPKTSDGEFVSKFDPLEPWRGFQEGNSWQYSFYVPHEPRRLVEKIGKESFNQRLDSIFLESRKNAFGGGKEIDAFAGVKTIYNHGNQPSLHIPWLYNFSGQPEKTQYWTRTICNEFYGSDPIHGYGYGQDEDQGQLGSWYVMASIGLFDVAGLTGENPHMQIGSPAFDEIKIKLNPDYYSGKDIEIKVNNNSPEKLLVKSVKLNAKKLNEMEVSFHDLVNGAKLEFEKKDTNELY</sequence>
<dbReference type="InterPro" id="IPR041371">
    <property type="entry name" value="GH92_N"/>
</dbReference>
<evidence type="ECO:0000313" key="8">
    <source>
        <dbReference type="Proteomes" id="UP000218267"/>
    </source>
</evidence>
<dbReference type="GO" id="GO:0030246">
    <property type="term" value="F:carbohydrate binding"/>
    <property type="evidence" value="ECO:0007669"/>
    <property type="project" value="InterPro"/>
</dbReference>
<dbReference type="PROSITE" id="PS51257">
    <property type="entry name" value="PROKAR_LIPOPROTEIN"/>
    <property type="match status" value="1"/>
</dbReference>
<organism evidence="7 8">
    <name type="scientific">Labilibaculum antarcticum</name>
    <dbReference type="NCBI Taxonomy" id="1717717"/>
    <lineage>
        <taxon>Bacteria</taxon>
        <taxon>Pseudomonadati</taxon>
        <taxon>Bacteroidota</taxon>
        <taxon>Bacteroidia</taxon>
        <taxon>Marinilabiliales</taxon>
        <taxon>Marinifilaceae</taxon>
        <taxon>Labilibaculum</taxon>
    </lineage>
</organism>
<dbReference type="InterPro" id="IPR014718">
    <property type="entry name" value="GH-type_carb-bd"/>
</dbReference>
<dbReference type="Gene3D" id="2.70.98.10">
    <property type="match status" value="1"/>
</dbReference>
<evidence type="ECO:0000256" key="4">
    <source>
        <dbReference type="SAM" id="SignalP"/>
    </source>
</evidence>
<protein>
    <submittedName>
        <fullName evidence="7">Alpha-mannosidase</fullName>
    </submittedName>
</protein>
<name>A0A1Y1CIG2_9BACT</name>
<dbReference type="PANTHER" id="PTHR12143:SF39">
    <property type="entry name" value="SECRETED PROTEIN"/>
    <property type="match status" value="1"/>
</dbReference>
<dbReference type="KEGG" id="mbas:ALGA_1741"/>
<dbReference type="NCBIfam" id="TIGR01180">
    <property type="entry name" value="aman2_put"/>
    <property type="match status" value="1"/>
</dbReference>
<dbReference type="EMBL" id="AP018042">
    <property type="protein sequence ID" value="BAX80115.1"/>
    <property type="molecule type" value="Genomic_DNA"/>
</dbReference>
<dbReference type="InterPro" id="IPR008928">
    <property type="entry name" value="6-hairpin_glycosidase_sf"/>
</dbReference>
<accession>A0A1Y1CIG2</accession>
<feature type="domain" description="Glycosyl hydrolase family 92" evidence="5">
    <location>
        <begin position="285"/>
        <end position="774"/>
    </location>
</feature>
<dbReference type="AlphaFoldDB" id="A0A1Y1CIG2"/>
<evidence type="ECO:0000256" key="3">
    <source>
        <dbReference type="ARBA" id="ARBA00022837"/>
    </source>
</evidence>
<keyword evidence="4" id="KW-0732">Signal</keyword>
<feature type="domain" description="Glycosyl hydrolase family 92 N-terminal" evidence="6">
    <location>
        <begin position="36"/>
        <end position="279"/>
    </location>
</feature>
<dbReference type="OrthoDB" id="9762711at2"/>
<evidence type="ECO:0000256" key="1">
    <source>
        <dbReference type="ARBA" id="ARBA00001913"/>
    </source>
</evidence>
<dbReference type="Pfam" id="PF17678">
    <property type="entry name" value="Glyco_hydro_92N"/>
    <property type="match status" value="1"/>
</dbReference>
<keyword evidence="3" id="KW-0106">Calcium</keyword>
<dbReference type="SUPFAM" id="SSF48208">
    <property type="entry name" value="Six-hairpin glycosidases"/>
    <property type="match status" value="1"/>
</dbReference>
<dbReference type="Gene3D" id="1.20.1610.10">
    <property type="entry name" value="alpha-1,2-mannosidases domains"/>
    <property type="match status" value="1"/>
</dbReference>
<dbReference type="InterPro" id="IPR005887">
    <property type="entry name" value="GH92_a_mannosidase_put"/>
</dbReference>
<dbReference type="PANTHER" id="PTHR12143">
    <property type="entry name" value="PEPTIDE N-GLYCANASE PNGASE -RELATED"/>
    <property type="match status" value="1"/>
</dbReference>
<dbReference type="InterPro" id="IPR050883">
    <property type="entry name" value="PNGase"/>
</dbReference>
<reference evidence="7 8" key="1">
    <citation type="journal article" date="2018" name="Mar. Genomics">
        <title>Complete genome sequence of Marinifilaceae bacterium strain SPP2, isolated from the Antarctic marine sediment.</title>
        <authorList>
            <person name="Watanabe M."/>
            <person name="Kojima H."/>
            <person name="Fukui M."/>
        </authorList>
    </citation>
    <scope>NUCLEOTIDE SEQUENCE [LARGE SCALE GENOMIC DNA]</scope>
    <source>
        <strain evidence="7 8">SPP2</strain>
    </source>
</reference>
<dbReference type="Proteomes" id="UP000218267">
    <property type="component" value="Chromosome"/>
</dbReference>
<dbReference type="GO" id="GO:0000224">
    <property type="term" value="F:peptide-N4-(N-acetyl-beta-glucosaminyl)asparagine amidase activity"/>
    <property type="evidence" value="ECO:0007669"/>
    <property type="project" value="TreeGrafter"/>
</dbReference>
<evidence type="ECO:0000259" key="6">
    <source>
        <dbReference type="Pfam" id="PF17678"/>
    </source>
</evidence>
<dbReference type="Pfam" id="PF07971">
    <property type="entry name" value="Glyco_hydro_92"/>
    <property type="match status" value="1"/>
</dbReference>
<dbReference type="InterPro" id="IPR012939">
    <property type="entry name" value="Glyco_hydro_92"/>
</dbReference>
<dbReference type="RefSeq" id="WP_096428986.1">
    <property type="nucleotide sequence ID" value="NZ_AP018042.1"/>
</dbReference>
<proteinExistence type="predicted"/>
<gene>
    <name evidence="7" type="ORF">ALGA_1741</name>
</gene>
<dbReference type="Gene3D" id="3.30.2080.10">
    <property type="entry name" value="GH92 mannosidase domain"/>
    <property type="match status" value="1"/>
</dbReference>
<dbReference type="GO" id="GO:0005829">
    <property type="term" value="C:cytosol"/>
    <property type="evidence" value="ECO:0007669"/>
    <property type="project" value="TreeGrafter"/>
</dbReference>